<evidence type="ECO:0008006" key="3">
    <source>
        <dbReference type="Google" id="ProtNLM"/>
    </source>
</evidence>
<dbReference type="RefSeq" id="WP_207680791.1">
    <property type="nucleotide sequence ID" value="NZ_CP061800.1"/>
</dbReference>
<evidence type="ECO:0000313" key="1">
    <source>
        <dbReference type="EMBL" id="QTA84191.1"/>
    </source>
</evidence>
<dbReference type="EMBL" id="CP061800">
    <property type="protein sequence ID" value="QTA84191.1"/>
    <property type="molecule type" value="Genomic_DNA"/>
</dbReference>
<dbReference type="SUPFAM" id="SSF143100">
    <property type="entry name" value="TTHA1013/TTHA0281-like"/>
    <property type="match status" value="1"/>
</dbReference>
<organism evidence="1 2">
    <name type="scientific">Desulfonema magnum</name>
    <dbReference type="NCBI Taxonomy" id="45655"/>
    <lineage>
        <taxon>Bacteria</taxon>
        <taxon>Pseudomonadati</taxon>
        <taxon>Thermodesulfobacteriota</taxon>
        <taxon>Desulfobacteria</taxon>
        <taxon>Desulfobacterales</taxon>
        <taxon>Desulfococcaceae</taxon>
        <taxon>Desulfonema</taxon>
    </lineage>
</organism>
<dbReference type="Pfam" id="PF05534">
    <property type="entry name" value="HicB"/>
    <property type="match status" value="1"/>
</dbReference>
<evidence type="ECO:0000313" key="2">
    <source>
        <dbReference type="Proteomes" id="UP000663722"/>
    </source>
</evidence>
<dbReference type="AlphaFoldDB" id="A0A975GK01"/>
<dbReference type="InterPro" id="IPR008651">
    <property type="entry name" value="Uncharacterised_HicB"/>
</dbReference>
<dbReference type="InterPro" id="IPR035069">
    <property type="entry name" value="TTHA1013/TTHA0281-like"/>
</dbReference>
<sequence length="130" mass="14661">MKKDLNYYLHLPYKIEIVPIPPEDGGGYEASLPEIGRFAIVGDGETPAEAIADLERIKAEQFSYYLERGTDIPEPNPEKEEKYGERLVIRFPEILHRQIILQSKKNGISPDEFILQSVSSVLGQRCGQAS</sequence>
<dbReference type="Proteomes" id="UP000663722">
    <property type="component" value="Chromosome"/>
</dbReference>
<reference evidence="1" key="1">
    <citation type="journal article" date="2021" name="Microb. Physiol.">
        <title>Proteogenomic Insights into the Physiology of Marine, Sulfate-Reducing, Filamentous Desulfonema limicola and Desulfonema magnum.</title>
        <authorList>
            <person name="Schnaars V."/>
            <person name="Wohlbrand L."/>
            <person name="Scheve S."/>
            <person name="Hinrichs C."/>
            <person name="Reinhardt R."/>
            <person name="Rabus R."/>
        </authorList>
    </citation>
    <scope>NUCLEOTIDE SEQUENCE</scope>
    <source>
        <strain evidence="1">4be13</strain>
    </source>
</reference>
<gene>
    <name evidence="1" type="ORF">dnm_001850</name>
</gene>
<proteinExistence type="predicted"/>
<dbReference type="Gene3D" id="3.30.160.250">
    <property type="match status" value="1"/>
</dbReference>
<name>A0A975GK01_9BACT</name>
<dbReference type="KEGG" id="dmm:dnm_001850"/>
<protein>
    <recommendedName>
        <fullName evidence="3">Toxin-antitoxin system HicB family antitoxin</fullName>
    </recommendedName>
</protein>
<keyword evidence="2" id="KW-1185">Reference proteome</keyword>
<accession>A0A975GK01</accession>